<sequence length="376" mass="42296">MSNEWGNSWDSGSEWGAPAGGYASHNQQQQQQNYGDYSQSGGGSSGFYTSQQQSNGYAGQPSAGFDYYSQQAQQHHAGQQQQTQNAFSGFMPQNLMSDPLMAAAQQFGGQFAEQHKEKLSKYISGFNLKYYFSVDNSYVGKKLFILLFPFFHRDWSLKFSGGSDPVPAREDVNAPDLYIPLQAFITYVIVSGFVLGTQGRFSPEILGMLTSNALIWVIIENFIIFVSKYLMNISQTMSVWHALAYSTYKFVGMIVCLLMFMAGGKSFYYAGLLYVSVALVYFLIRTVRNFVFDSNHYSDDDGRKRKLMLILFIVVTQPLILWWLTSGATSFDAQKFDFAQLAMSKMGMSGKKHDVPMTEDGEVDYEALLKIPHPDE</sequence>
<evidence type="ECO:0000256" key="3">
    <source>
        <dbReference type="ARBA" id="ARBA00022692"/>
    </source>
</evidence>
<dbReference type="GO" id="GO:0000139">
    <property type="term" value="C:Golgi membrane"/>
    <property type="evidence" value="ECO:0007669"/>
    <property type="project" value="UniProtKB-SubCell"/>
</dbReference>
<comment type="function">
    <text evidence="9">Has a role in transport between endoplasmic reticulum and Golgi.</text>
</comment>
<evidence type="ECO:0000256" key="5">
    <source>
        <dbReference type="ARBA" id="ARBA00022927"/>
    </source>
</evidence>
<evidence type="ECO:0000313" key="11">
    <source>
        <dbReference type="EMBL" id="PAV90753.1"/>
    </source>
</evidence>
<evidence type="ECO:0000256" key="10">
    <source>
        <dbReference type="SAM" id="MobiDB-lite"/>
    </source>
</evidence>
<accession>A0A2A2LX61</accession>
<evidence type="ECO:0000256" key="4">
    <source>
        <dbReference type="ARBA" id="ARBA00022824"/>
    </source>
</evidence>
<evidence type="ECO:0000256" key="6">
    <source>
        <dbReference type="ARBA" id="ARBA00022989"/>
    </source>
</evidence>
<evidence type="ECO:0000256" key="7">
    <source>
        <dbReference type="ARBA" id="ARBA00023034"/>
    </source>
</evidence>
<feature type="region of interest" description="Disordered" evidence="10">
    <location>
        <begin position="1"/>
        <end position="58"/>
    </location>
</feature>
<keyword evidence="4 9" id="KW-0256">Endoplasmic reticulum</keyword>
<dbReference type="GO" id="GO:0005789">
    <property type="term" value="C:endoplasmic reticulum membrane"/>
    <property type="evidence" value="ECO:0007669"/>
    <property type="project" value="UniProtKB-SubCell"/>
</dbReference>
<keyword evidence="8 9" id="KW-0472">Membrane</keyword>
<feature type="transmembrane region" description="Helical" evidence="9">
    <location>
        <begin position="177"/>
        <end position="199"/>
    </location>
</feature>
<keyword evidence="12" id="KW-1185">Reference proteome</keyword>
<evidence type="ECO:0000256" key="9">
    <source>
        <dbReference type="RuleBase" id="RU368073"/>
    </source>
</evidence>
<evidence type="ECO:0000256" key="8">
    <source>
        <dbReference type="ARBA" id="ARBA00023136"/>
    </source>
</evidence>
<dbReference type="STRING" id="2018661.A0A2A2LX61"/>
<dbReference type="EMBL" id="LIAE01006356">
    <property type="protein sequence ID" value="PAV90753.1"/>
    <property type="molecule type" value="Genomic_DNA"/>
</dbReference>
<dbReference type="AlphaFoldDB" id="A0A2A2LX61"/>
<organism evidence="11 12">
    <name type="scientific">Diploscapter pachys</name>
    <dbReference type="NCBI Taxonomy" id="2018661"/>
    <lineage>
        <taxon>Eukaryota</taxon>
        <taxon>Metazoa</taxon>
        <taxon>Ecdysozoa</taxon>
        <taxon>Nematoda</taxon>
        <taxon>Chromadorea</taxon>
        <taxon>Rhabditida</taxon>
        <taxon>Rhabditina</taxon>
        <taxon>Rhabditomorpha</taxon>
        <taxon>Rhabditoidea</taxon>
        <taxon>Rhabditidae</taxon>
        <taxon>Diploscapter</taxon>
    </lineage>
</organism>
<keyword evidence="3 9" id="KW-0812">Transmembrane</keyword>
<feature type="transmembrane region" description="Helical" evidence="9">
    <location>
        <begin position="307"/>
        <end position="325"/>
    </location>
</feature>
<dbReference type="InterPro" id="IPR005578">
    <property type="entry name" value="Yif1_fam"/>
</dbReference>
<dbReference type="OrthoDB" id="337750at2759"/>
<keyword evidence="7 9" id="KW-0333">Golgi apparatus</keyword>
<dbReference type="Pfam" id="PF03878">
    <property type="entry name" value="YIF1"/>
    <property type="match status" value="1"/>
</dbReference>
<evidence type="ECO:0000256" key="1">
    <source>
        <dbReference type="ARBA" id="ARBA00009727"/>
    </source>
</evidence>
<keyword evidence="2 9" id="KW-0813">Transport</keyword>
<dbReference type="GO" id="GO:0015031">
    <property type="term" value="P:protein transport"/>
    <property type="evidence" value="ECO:0007669"/>
    <property type="project" value="UniProtKB-KW"/>
</dbReference>
<dbReference type="Proteomes" id="UP000218231">
    <property type="component" value="Unassembled WGS sequence"/>
</dbReference>
<reference evidence="11 12" key="1">
    <citation type="journal article" date="2017" name="Curr. Biol.">
        <title>Genome architecture and evolution of a unichromosomal asexual nematode.</title>
        <authorList>
            <person name="Fradin H."/>
            <person name="Zegar C."/>
            <person name="Gutwein M."/>
            <person name="Lucas J."/>
            <person name="Kovtun M."/>
            <person name="Corcoran D."/>
            <person name="Baugh L.R."/>
            <person name="Kiontke K."/>
            <person name="Gunsalus K."/>
            <person name="Fitch D.H."/>
            <person name="Piano F."/>
        </authorList>
    </citation>
    <scope>NUCLEOTIDE SEQUENCE [LARGE SCALE GENOMIC DNA]</scope>
    <source>
        <strain evidence="11">PF1309</strain>
    </source>
</reference>
<dbReference type="PANTHER" id="PTHR14083">
    <property type="entry name" value="YIP1 INTERACTING FACTOR HOMOLOG YIF1 PROTEIN"/>
    <property type="match status" value="1"/>
</dbReference>
<gene>
    <name evidence="11" type="ORF">WR25_01614</name>
</gene>
<comment type="similarity">
    <text evidence="1 9">Belongs to the YIF1 family.</text>
</comment>
<protein>
    <recommendedName>
        <fullName evidence="9">Protein YIF1</fullName>
    </recommendedName>
</protein>
<dbReference type="PANTHER" id="PTHR14083:SF0">
    <property type="entry name" value="YIP1D-INTERACTING FACTOR 1, ISOFORM C"/>
    <property type="match status" value="1"/>
</dbReference>
<comment type="caution">
    <text evidence="11">The sequence shown here is derived from an EMBL/GenBank/DDBJ whole genome shotgun (WGS) entry which is preliminary data.</text>
</comment>
<evidence type="ECO:0000256" key="2">
    <source>
        <dbReference type="ARBA" id="ARBA00022448"/>
    </source>
</evidence>
<evidence type="ECO:0000313" key="12">
    <source>
        <dbReference type="Proteomes" id="UP000218231"/>
    </source>
</evidence>
<comment type="subcellular location">
    <subcellularLocation>
        <location evidence="9">Endoplasmic reticulum membrane</location>
        <topology evidence="9">Multi-pass membrane protein</topology>
    </subcellularLocation>
    <subcellularLocation>
        <location evidence="9">Golgi apparatus membrane</location>
        <topology evidence="9">Multi-pass membrane protein</topology>
    </subcellularLocation>
</comment>
<dbReference type="GO" id="GO:0030134">
    <property type="term" value="C:COPII-coated ER to Golgi transport vesicle"/>
    <property type="evidence" value="ECO:0007669"/>
    <property type="project" value="TreeGrafter"/>
</dbReference>
<feature type="compositionally biased region" description="Polar residues" evidence="10">
    <location>
        <begin position="1"/>
        <end position="11"/>
    </location>
</feature>
<keyword evidence="5 9" id="KW-0653">Protein transport</keyword>
<dbReference type="GO" id="GO:0006888">
    <property type="term" value="P:endoplasmic reticulum to Golgi vesicle-mediated transport"/>
    <property type="evidence" value="ECO:0007669"/>
    <property type="project" value="UniProtKB-UniRule"/>
</dbReference>
<dbReference type="GO" id="GO:0005793">
    <property type="term" value="C:endoplasmic reticulum-Golgi intermediate compartment"/>
    <property type="evidence" value="ECO:0007669"/>
    <property type="project" value="UniProtKB-UniRule"/>
</dbReference>
<feature type="transmembrane region" description="Helical" evidence="9">
    <location>
        <begin position="205"/>
        <end position="227"/>
    </location>
</feature>
<proteinExistence type="inferred from homology"/>
<name>A0A2A2LX61_9BILA</name>
<keyword evidence="6 9" id="KW-1133">Transmembrane helix</keyword>
<feature type="transmembrane region" description="Helical" evidence="9">
    <location>
        <begin position="239"/>
        <end position="261"/>
    </location>
</feature>
<feature type="transmembrane region" description="Helical" evidence="9">
    <location>
        <begin position="267"/>
        <end position="287"/>
    </location>
</feature>
<feature type="compositionally biased region" description="Low complexity" evidence="10">
    <location>
        <begin position="20"/>
        <end position="39"/>
    </location>
</feature>